<gene>
    <name evidence="1" type="primary">ORF157896</name>
</gene>
<dbReference type="AlphaFoldDB" id="A0A0B7B4Y7"/>
<sequence>MCIFKSSSSASSSAISGPALHLLWATNWAVRFRFPQILVFRSTQFQRHMLVSGLHVGVWP</sequence>
<accession>A0A0B7B4Y7</accession>
<proteinExistence type="predicted"/>
<protein>
    <submittedName>
        <fullName evidence="1">Uncharacterized protein</fullName>
    </submittedName>
</protein>
<feature type="non-terminal residue" evidence="1">
    <location>
        <position position="60"/>
    </location>
</feature>
<reference evidence="1" key="1">
    <citation type="submission" date="2014-12" db="EMBL/GenBank/DDBJ databases">
        <title>Insight into the proteome of Arion vulgaris.</title>
        <authorList>
            <person name="Aradska J."/>
            <person name="Bulat T."/>
            <person name="Smidak R."/>
            <person name="Sarate P."/>
            <person name="Gangsoo J."/>
            <person name="Sialana F."/>
            <person name="Bilban M."/>
            <person name="Lubec G."/>
        </authorList>
    </citation>
    <scope>NUCLEOTIDE SEQUENCE</scope>
    <source>
        <tissue evidence="1">Skin</tissue>
    </source>
</reference>
<organism evidence="1">
    <name type="scientific">Arion vulgaris</name>
    <dbReference type="NCBI Taxonomy" id="1028688"/>
    <lineage>
        <taxon>Eukaryota</taxon>
        <taxon>Metazoa</taxon>
        <taxon>Spiralia</taxon>
        <taxon>Lophotrochozoa</taxon>
        <taxon>Mollusca</taxon>
        <taxon>Gastropoda</taxon>
        <taxon>Heterobranchia</taxon>
        <taxon>Euthyneura</taxon>
        <taxon>Panpulmonata</taxon>
        <taxon>Eupulmonata</taxon>
        <taxon>Stylommatophora</taxon>
        <taxon>Helicina</taxon>
        <taxon>Arionoidea</taxon>
        <taxon>Arionidae</taxon>
        <taxon>Arion</taxon>
    </lineage>
</organism>
<evidence type="ECO:0000313" key="1">
    <source>
        <dbReference type="EMBL" id="CEK87185.1"/>
    </source>
</evidence>
<dbReference type="EMBL" id="HACG01040320">
    <property type="protein sequence ID" value="CEK87185.1"/>
    <property type="molecule type" value="Transcribed_RNA"/>
</dbReference>
<name>A0A0B7B4Y7_9EUPU</name>